<dbReference type="InParanoid" id="A0A7I4A7F0"/>
<dbReference type="InterPro" id="IPR036457">
    <property type="entry name" value="PPM-type-like_dom_sf"/>
</dbReference>
<reference evidence="3" key="3">
    <citation type="submission" date="2020-12" db="UniProtKB">
        <authorList>
            <consortium name="EnsemblPlants"/>
        </authorList>
    </citation>
    <scope>IDENTIFICATION</scope>
</reference>
<sequence length="474" mass="51245">MSVSVHPTMAIPQNGLASPPTRVGIDNDKLAQHMIPLTALLSTEQLQLDAEEESPLLSHGHDMLYKKEEDFVLAKTDCERVPGNPSSTYAAFAIFDGHNGAAAAQYTKENLLKDIMSCMPPNLTREEWLTLLPQAMVAGFVKTDKEWRKLGQTSGTTATLVIVDGWTVTAACVGDSRCILDAQGIATPLTIDHRLDGNEEEQERIKASGGEVSRLKVAGGIEIGPLRAWPGGICLSRSIGDMDVGDYIVAVPHVKQIKLSPAGGRLIIASDGVWDAVSTRRAARCCRGVQNPETAARYVLKEAIRSRGLRDDTTCLVVDIAPPGSQPFAPALKKPLSFLKLLRCTSVKEGLIASDLSIMEELFEENSAALAERLGPEISVHAGNSLLLCATCRCNLYADAGISVHAGSFFSQVAGKTWEGPFLCAKCRSQQANAVQKVQALVPSKLLQNVAIHYEMQQSDRHEEMGIWNCSWSS</sequence>
<dbReference type="CDD" id="cd00143">
    <property type="entry name" value="PP2Cc"/>
    <property type="match status" value="1"/>
</dbReference>
<dbReference type="PANTHER" id="PTHR47992">
    <property type="entry name" value="PROTEIN PHOSPHATASE"/>
    <property type="match status" value="1"/>
</dbReference>
<dbReference type="InterPro" id="IPR001932">
    <property type="entry name" value="PPM-type_phosphatase-like_dom"/>
</dbReference>
<dbReference type="InterPro" id="IPR015655">
    <property type="entry name" value="PP2C"/>
</dbReference>
<dbReference type="SUPFAM" id="SSF81606">
    <property type="entry name" value="PP2C-like"/>
    <property type="match status" value="1"/>
</dbReference>
<evidence type="ECO:0000313" key="3">
    <source>
        <dbReference type="EnsemblPlants" id="Pp3c11_11910V3.4"/>
    </source>
</evidence>
<evidence type="ECO:0000313" key="4">
    <source>
        <dbReference type="Proteomes" id="UP000006727"/>
    </source>
</evidence>
<gene>
    <name evidence="3" type="primary">LOC112288999</name>
</gene>
<keyword evidence="4" id="KW-1185">Reference proteome</keyword>
<dbReference type="AlphaFoldDB" id="A0A7I4A7F0"/>
<dbReference type="FunFam" id="3.60.40.10:FF:000137">
    <property type="entry name" value="Calmodulin-binding protein phosphatase"/>
    <property type="match status" value="1"/>
</dbReference>
<dbReference type="EMBL" id="ABEU02000011">
    <property type="status" value="NOT_ANNOTATED_CDS"/>
    <property type="molecule type" value="Genomic_DNA"/>
</dbReference>
<reference evidence="3 4" key="1">
    <citation type="journal article" date="2008" name="Science">
        <title>The Physcomitrella genome reveals evolutionary insights into the conquest of land by plants.</title>
        <authorList>
            <person name="Rensing S."/>
            <person name="Lang D."/>
            <person name="Zimmer A."/>
            <person name="Terry A."/>
            <person name="Salamov A."/>
            <person name="Shapiro H."/>
            <person name="Nishiyama T."/>
            <person name="Perroud P.-F."/>
            <person name="Lindquist E."/>
            <person name="Kamisugi Y."/>
            <person name="Tanahashi T."/>
            <person name="Sakakibara K."/>
            <person name="Fujita T."/>
            <person name="Oishi K."/>
            <person name="Shin-I T."/>
            <person name="Kuroki Y."/>
            <person name="Toyoda A."/>
            <person name="Suzuki Y."/>
            <person name="Hashimoto A."/>
            <person name="Yamaguchi K."/>
            <person name="Sugano A."/>
            <person name="Kohara Y."/>
            <person name="Fujiyama A."/>
            <person name="Anterola A."/>
            <person name="Aoki S."/>
            <person name="Ashton N."/>
            <person name="Barbazuk W.B."/>
            <person name="Barker E."/>
            <person name="Bennetzen J."/>
            <person name="Bezanilla M."/>
            <person name="Blankenship R."/>
            <person name="Cho S.H."/>
            <person name="Dutcher S."/>
            <person name="Estelle M."/>
            <person name="Fawcett J.A."/>
            <person name="Gundlach H."/>
            <person name="Hanada K."/>
            <person name="Heyl A."/>
            <person name="Hicks K.A."/>
            <person name="Hugh J."/>
            <person name="Lohr M."/>
            <person name="Mayer K."/>
            <person name="Melkozernov A."/>
            <person name="Murata T."/>
            <person name="Nelson D."/>
            <person name="Pils B."/>
            <person name="Prigge M."/>
            <person name="Reiss B."/>
            <person name="Renner T."/>
            <person name="Rombauts S."/>
            <person name="Rushton P."/>
            <person name="Sanderfoot A."/>
            <person name="Schween G."/>
            <person name="Shiu S.-H."/>
            <person name="Stueber K."/>
            <person name="Theodoulou F.L."/>
            <person name="Tu H."/>
            <person name="Van de Peer Y."/>
            <person name="Verrier P.J."/>
            <person name="Waters E."/>
            <person name="Wood A."/>
            <person name="Yang L."/>
            <person name="Cove D."/>
            <person name="Cuming A."/>
            <person name="Hasebe M."/>
            <person name="Lucas S."/>
            <person name="Mishler D.B."/>
            <person name="Reski R."/>
            <person name="Grigoriev I."/>
            <person name="Quatrano R.S."/>
            <person name="Boore J.L."/>
        </authorList>
    </citation>
    <scope>NUCLEOTIDE SEQUENCE [LARGE SCALE GENOMIC DNA]</scope>
    <source>
        <strain evidence="3 4">cv. Gransden 2004</strain>
    </source>
</reference>
<evidence type="ECO:0000256" key="1">
    <source>
        <dbReference type="SAM" id="MobiDB-lite"/>
    </source>
</evidence>
<dbReference type="GO" id="GO:1902531">
    <property type="term" value="P:regulation of intracellular signal transduction"/>
    <property type="evidence" value="ECO:0000318"/>
    <property type="project" value="GO_Central"/>
</dbReference>
<dbReference type="Gramene" id="Pp3c11_11910V3.4">
    <property type="protein sequence ID" value="Pp3c11_11910V3.4"/>
    <property type="gene ID" value="Pp3c11_11910"/>
</dbReference>
<accession>A0A7I4A7F0</accession>
<dbReference type="Proteomes" id="UP000006727">
    <property type="component" value="Chromosome 11"/>
</dbReference>
<protein>
    <recommendedName>
        <fullName evidence="2">PPM-type phosphatase domain-containing protein</fullName>
    </recommendedName>
</protein>
<proteinExistence type="predicted"/>
<organism evidence="3 4">
    <name type="scientific">Physcomitrium patens</name>
    <name type="common">Spreading-leaved earth moss</name>
    <name type="synonym">Physcomitrella patens</name>
    <dbReference type="NCBI Taxonomy" id="3218"/>
    <lineage>
        <taxon>Eukaryota</taxon>
        <taxon>Viridiplantae</taxon>
        <taxon>Streptophyta</taxon>
        <taxon>Embryophyta</taxon>
        <taxon>Bryophyta</taxon>
        <taxon>Bryophytina</taxon>
        <taxon>Bryopsida</taxon>
        <taxon>Funariidae</taxon>
        <taxon>Funariales</taxon>
        <taxon>Funariaceae</taxon>
        <taxon>Physcomitrium</taxon>
    </lineage>
</organism>
<feature type="domain" description="PPM-type phosphatase" evidence="2">
    <location>
        <begin position="75"/>
        <end position="320"/>
    </location>
</feature>
<name>A0A7I4A7F0_PHYPA</name>
<dbReference type="GO" id="GO:0004722">
    <property type="term" value="F:protein serine/threonine phosphatase activity"/>
    <property type="evidence" value="ECO:0000318"/>
    <property type="project" value="GO_Central"/>
</dbReference>
<reference evidence="3 4" key="2">
    <citation type="journal article" date="2018" name="Plant J.">
        <title>The Physcomitrella patens chromosome-scale assembly reveals moss genome structure and evolution.</title>
        <authorList>
            <person name="Lang D."/>
            <person name="Ullrich K.K."/>
            <person name="Murat F."/>
            <person name="Fuchs J."/>
            <person name="Jenkins J."/>
            <person name="Haas F.B."/>
            <person name="Piednoel M."/>
            <person name="Gundlach H."/>
            <person name="Van Bel M."/>
            <person name="Meyberg R."/>
            <person name="Vives C."/>
            <person name="Morata J."/>
            <person name="Symeonidi A."/>
            <person name="Hiss M."/>
            <person name="Muchero W."/>
            <person name="Kamisugi Y."/>
            <person name="Saleh O."/>
            <person name="Blanc G."/>
            <person name="Decker E.L."/>
            <person name="van Gessel N."/>
            <person name="Grimwood J."/>
            <person name="Hayes R.D."/>
            <person name="Graham S.W."/>
            <person name="Gunter L.E."/>
            <person name="McDaniel S.F."/>
            <person name="Hoernstein S.N.W."/>
            <person name="Larsson A."/>
            <person name="Li F.W."/>
            <person name="Perroud P.F."/>
            <person name="Phillips J."/>
            <person name="Ranjan P."/>
            <person name="Rokshar D.S."/>
            <person name="Rothfels C.J."/>
            <person name="Schneider L."/>
            <person name="Shu S."/>
            <person name="Stevenson D.W."/>
            <person name="Thummler F."/>
            <person name="Tillich M."/>
            <person name="Villarreal Aguilar J.C."/>
            <person name="Widiez T."/>
            <person name="Wong G.K."/>
            <person name="Wymore A."/>
            <person name="Zhang Y."/>
            <person name="Zimmer A.D."/>
            <person name="Quatrano R.S."/>
            <person name="Mayer K.F.X."/>
            <person name="Goodstein D."/>
            <person name="Casacuberta J.M."/>
            <person name="Vandepoele K."/>
            <person name="Reski R."/>
            <person name="Cuming A.C."/>
            <person name="Tuskan G.A."/>
            <person name="Maumus F."/>
            <person name="Salse J."/>
            <person name="Schmutz J."/>
            <person name="Rensing S.A."/>
        </authorList>
    </citation>
    <scope>NUCLEOTIDE SEQUENCE [LARGE SCALE GENOMIC DNA]</scope>
    <source>
        <strain evidence="3 4">cv. Gransden 2004</strain>
    </source>
</reference>
<evidence type="ECO:0000259" key="2">
    <source>
        <dbReference type="PROSITE" id="PS51746"/>
    </source>
</evidence>
<dbReference type="EnsemblPlants" id="Pp3c11_11910V3.4">
    <property type="protein sequence ID" value="Pp3c11_11910V3.4"/>
    <property type="gene ID" value="Pp3c11_11910"/>
</dbReference>
<dbReference type="SMART" id="SM00332">
    <property type="entry name" value="PP2Cc"/>
    <property type="match status" value="1"/>
</dbReference>
<dbReference type="PROSITE" id="PS51746">
    <property type="entry name" value="PPM_2"/>
    <property type="match status" value="1"/>
</dbReference>
<dbReference type="Pfam" id="PF00481">
    <property type="entry name" value="PP2C"/>
    <property type="match status" value="1"/>
</dbReference>
<dbReference type="Gene3D" id="3.60.40.10">
    <property type="entry name" value="PPM-type phosphatase domain"/>
    <property type="match status" value="1"/>
</dbReference>
<feature type="region of interest" description="Disordered" evidence="1">
    <location>
        <begin position="1"/>
        <end position="20"/>
    </location>
</feature>